<sequence>MVCVRSLGISNIPKLTEARGVREDNQAFNKDKQAQFSLTPIVFSMIFSKLCSRTVFLLKKF</sequence>
<evidence type="ECO:0000313" key="1">
    <source>
        <dbReference type="EMBL" id="RMZ93755.1"/>
    </source>
</evidence>
<accession>A0A3M7P3W2</accession>
<protein>
    <submittedName>
        <fullName evidence="1">Uncharacterized protein</fullName>
    </submittedName>
</protein>
<name>A0A3M7P3W2_BRAPC</name>
<dbReference type="Proteomes" id="UP000276133">
    <property type="component" value="Unassembled WGS sequence"/>
</dbReference>
<evidence type="ECO:0000313" key="2">
    <source>
        <dbReference type="Proteomes" id="UP000276133"/>
    </source>
</evidence>
<dbReference type="AlphaFoldDB" id="A0A3M7P3W2"/>
<keyword evidence="2" id="KW-1185">Reference proteome</keyword>
<reference evidence="1 2" key="1">
    <citation type="journal article" date="2018" name="Sci. Rep.">
        <title>Genomic signatures of local adaptation to the degree of environmental predictability in rotifers.</title>
        <authorList>
            <person name="Franch-Gras L."/>
            <person name="Hahn C."/>
            <person name="Garcia-Roger E.M."/>
            <person name="Carmona M.J."/>
            <person name="Serra M."/>
            <person name="Gomez A."/>
        </authorList>
    </citation>
    <scope>NUCLEOTIDE SEQUENCE [LARGE SCALE GENOMIC DNA]</scope>
    <source>
        <strain evidence="1">HYR1</strain>
    </source>
</reference>
<comment type="caution">
    <text evidence="1">The sequence shown here is derived from an EMBL/GenBank/DDBJ whole genome shotgun (WGS) entry which is preliminary data.</text>
</comment>
<gene>
    <name evidence="1" type="ORF">BpHYR1_054185</name>
</gene>
<dbReference type="EMBL" id="REGN01013575">
    <property type="protein sequence ID" value="RMZ93755.1"/>
    <property type="molecule type" value="Genomic_DNA"/>
</dbReference>
<organism evidence="1 2">
    <name type="scientific">Brachionus plicatilis</name>
    <name type="common">Marine rotifer</name>
    <name type="synonym">Brachionus muelleri</name>
    <dbReference type="NCBI Taxonomy" id="10195"/>
    <lineage>
        <taxon>Eukaryota</taxon>
        <taxon>Metazoa</taxon>
        <taxon>Spiralia</taxon>
        <taxon>Gnathifera</taxon>
        <taxon>Rotifera</taxon>
        <taxon>Eurotatoria</taxon>
        <taxon>Monogononta</taxon>
        <taxon>Pseudotrocha</taxon>
        <taxon>Ploima</taxon>
        <taxon>Brachionidae</taxon>
        <taxon>Brachionus</taxon>
    </lineage>
</organism>
<proteinExistence type="predicted"/>